<dbReference type="Proteomes" id="UP001652641">
    <property type="component" value="Chromosome 1"/>
</dbReference>
<dbReference type="SMART" id="SM00408">
    <property type="entry name" value="IGc2"/>
    <property type="match status" value="2"/>
</dbReference>
<reference evidence="8" key="1">
    <citation type="submission" date="2025-05" db="UniProtKB">
        <authorList>
            <consortium name="RefSeq"/>
        </authorList>
    </citation>
    <scope>NUCLEOTIDE SEQUENCE [LARGE SCALE GENOMIC DNA]</scope>
</reference>
<dbReference type="InterPro" id="IPR013106">
    <property type="entry name" value="Ig_V-set"/>
</dbReference>
<dbReference type="RefSeq" id="XP_072610129.1">
    <property type="nucleotide sequence ID" value="XM_072754028.1"/>
</dbReference>
<keyword evidence="1 6" id="KW-0732">Signal</keyword>
<evidence type="ECO:0000259" key="7">
    <source>
        <dbReference type="PROSITE" id="PS50835"/>
    </source>
</evidence>
<evidence type="ECO:0000313" key="9">
    <source>
        <dbReference type="RefSeq" id="XP_072610129.1"/>
    </source>
</evidence>
<dbReference type="PANTHER" id="PTHR44427:SF1">
    <property type="entry name" value="CARCINOEMBRYONIC ANTIGEN-RELATED CELL ADHESION MOLECULE 1"/>
    <property type="match status" value="1"/>
</dbReference>
<dbReference type="InterPro" id="IPR013783">
    <property type="entry name" value="Ig-like_fold"/>
</dbReference>
<feature type="chain" id="PRO_5046531018" evidence="6">
    <location>
        <begin position="35"/>
        <end position="619"/>
    </location>
</feature>
<accession>A0ABM5A5Q9</accession>
<dbReference type="InterPro" id="IPR003598">
    <property type="entry name" value="Ig_sub2"/>
</dbReference>
<reference evidence="9" key="2">
    <citation type="submission" date="2025-08" db="UniProtKB">
        <authorList>
            <consortium name="RefSeq"/>
        </authorList>
    </citation>
    <scope>IDENTIFICATION</scope>
    <source>
        <tissue evidence="9">Cell line</tissue>
    </source>
</reference>
<dbReference type="InterPro" id="IPR050831">
    <property type="entry name" value="CEA_cell_adhesion"/>
</dbReference>
<dbReference type="SMART" id="SM00409">
    <property type="entry name" value="IG"/>
    <property type="match status" value="4"/>
</dbReference>
<evidence type="ECO:0000256" key="2">
    <source>
        <dbReference type="ARBA" id="ARBA00023180"/>
    </source>
</evidence>
<dbReference type="PANTHER" id="PTHR44427">
    <property type="entry name" value="CARCINOEMBRYONIC ANTIGEN-RELATED CELL ADHESION MOLECULE 19"/>
    <property type="match status" value="1"/>
</dbReference>
<feature type="transmembrane region" description="Helical" evidence="5">
    <location>
        <begin position="455"/>
        <end position="481"/>
    </location>
</feature>
<dbReference type="InterPro" id="IPR013151">
    <property type="entry name" value="Immunoglobulin_dom"/>
</dbReference>
<evidence type="ECO:0000256" key="4">
    <source>
        <dbReference type="ARBA" id="ARBA00038222"/>
    </source>
</evidence>
<sequence length="619" mass="67653">MEPPSASPRAGRGPWRELLLAVSLLAFWNPPTTAQGTVESVPPNAAEGKDVLLRVLNLPGDTVSLAWFRGEIVSPAHQILLYVIDTKVTLPGPAYSGRETIYPNGSLLFQNITLNDSGYYILQSINRKFEIALVRGQLRVFQPVSQPLLTASNTTVTEDDCVVLTCSSSDTGVSIQWFFNGQILTLTDRKKLSQDNSTLTIDPVRKEDAGKYECEVSNPASLHKSDPVRLDVEVSLLAFWNPPTTAQGTVELVPVHAAEGKDALLRVPNLPGDTASLAWFRGEIVLPAHQILLYVINTKATTPGPAYSGRETIYPNGSLLFRNITLNDAGYYSLHIINRKFQTTLVRGQLRVFQPVSQPLLTASNTTVTEDDSVVVTCSSSNTGVSIQWLFNGQILMLTDRKKVSQDNSTLTIDPVRKEDAGKYECEVSNPVSFRKSDPVRLDVEDKRNSTGLPLGFIIGIALGVLLGLALVAALGCLLLCTRSGRVSACRDLKDLRIPTSTPGHGPASRCTYPVSFFLLLFSLGSRLGRLKVGPATNLASFAYRASPRLARTRTPCPAPQQQFLSTRNYNTLTKTFTARSTTKQKWLPNFLMALLLPITQTLGGVRSRSLSQRTTSKP</sequence>
<feature type="signal peptide" evidence="6">
    <location>
        <begin position="1"/>
        <end position="34"/>
    </location>
</feature>
<dbReference type="Pfam" id="PF07686">
    <property type="entry name" value="V-set"/>
    <property type="match status" value="2"/>
</dbReference>
<feature type="domain" description="Ig-like" evidence="7">
    <location>
        <begin position="143"/>
        <end position="235"/>
    </location>
</feature>
<gene>
    <name evidence="9" type="primary">LOC140598330</name>
</gene>
<evidence type="ECO:0000313" key="8">
    <source>
        <dbReference type="Proteomes" id="UP001652641"/>
    </source>
</evidence>
<dbReference type="CDD" id="cd05774">
    <property type="entry name" value="IgV_CEACAM_D1"/>
    <property type="match status" value="2"/>
</dbReference>
<dbReference type="InterPro" id="IPR036179">
    <property type="entry name" value="Ig-like_dom_sf"/>
</dbReference>
<evidence type="ECO:0000256" key="1">
    <source>
        <dbReference type="ARBA" id="ARBA00022729"/>
    </source>
</evidence>
<dbReference type="PROSITE" id="PS50835">
    <property type="entry name" value="IG_LIKE"/>
    <property type="match status" value="2"/>
</dbReference>
<evidence type="ECO:0000256" key="6">
    <source>
        <dbReference type="SAM" id="SignalP"/>
    </source>
</evidence>
<keyword evidence="5" id="KW-0812">Transmembrane</keyword>
<dbReference type="Pfam" id="PF13927">
    <property type="entry name" value="Ig_3"/>
    <property type="match status" value="1"/>
</dbReference>
<evidence type="ECO:0000256" key="5">
    <source>
        <dbReference type="SAM" id="Phobius"/>
    </source>
</evidence>
<dbReference type="CDD" id="cd05740">
    <property type="entry name" value="IgI_hCEACAM_2_4_6_like"/>
    <property type="match status" value="2"/>
</dbReference>
<dbReference type="InterPro" id="IPR007110">
    <property type="entry name" value="Ig-like_dom"/>
</dbReference>
<keyword evidence="5" id="KW-0472">Membrane</keyword>
<proteinExistence type="inferred from homology"/>
<comment type="similarity">
    <text evidence="4">Belongs to the immunoglobulin superfamily. CEA family.</text>
</comment>
<feature type="domain" description="Ig-like" evidence="7">
    <location>
        <begin position="355"/>
        <end position="443"/>
    </location>
</feature>
<dbReference type="Pfam" id="PF00047">
    <property type="entry name" value="ig"/>
    <property type="match status" value="1"/>
</dbReference>
<dbReference type="GeneID" id="140598330"/>
<dbReference type="Gene3D" id="2.60.40.10">
    <property type="entry name" value="Immunoglobulins"/>
    <property type="match status" value="4"/>
</dbReference>
<keyword evidence="5" id="KW-1133">Transmembrane helix</keyword>
<dbReference type="SUPFAM" id="SSF48726">
    <property type="entry name" value="Immunoglobulin"/>
    <property type="match status" value="4"/>
</dbReference>
<protein>
    <submittedName>
        <fullName evidence="9">Cell adhesion molecule CEACAM1-like isoform X1</fullName>
    </submittedName>
</protein>
<keyword evidence="8" id="KW-1185">Reference proteome</keyword>
<name>A0ABM5A5Q9_VULVU</name>
<keyword evidence="2" id="KW-0325">Glycoprotein</keyword>
<evidence type="ECO:0000256" key="3">
    <source>
        <dbReference type="ARBA" id="ARBA00023319"/>
    </source>
</evidence>
<keyword evidence="3" id="KW-0393">Immunoglobulin domain</keyword>
<organism evidence="8 9">
    <name type="scientific">Vulpes vulpes</name>
    <name type="common">Red fox</name>
    <dbReference type="NCBI Taxonomy" id="9627"/>
    <lineage>
        <taxon>Eukaryota</taxon>
        <taxon>Metazoa</taxon>
        <taxon>Chordata</taxon>
        <taxon>Craniata</taxon>
        <taxon>Vertebrata</taxon>
        <taxon>Euteleostomi</taxon>
        <taxon>Mammalia</taxon>
        <taxon>Eutheria</taxon>
        <taxon>Laurasiatheria</taxon>
        <taxon>Carnivora</taxon>
        <taxon>Caniformia</taxon>
        <taxon>Canidae</taxon>
        <taxon>Vulpes</taxon>
    </lineage>
</organism>
<dbReference type="InterPro" id="IPR003599">
    <property type="entry name" value="Ig_sub"/>
</dbReference>